<comment type="caution">
    <text evidence="2">The sequence shown here is derived from an EMBL/GenBank/DDBJ whole genome shotgun (WGS) entry which is preliminary data.</text>
</comment>
<dbReference type="EMBL" id="LSMT01000005">
    <property type="protein sequence ID" value="PFX34295.1"/>
    <property type="molecule type" value="Genomic_DNA"/>
</dbReference>
<gene>
    <name evidence="2" type="ORF">AWC38_SpisGene804</name>
</gene>
<proteinExistence type="predicted"/>
<feature type="region of interest" description="Disordered" evidence="1">
    <location>
        <begin position="140"/>
        <end position="174"/>
    </location>
</feature>
<keyword evidence="3" id="KW-1185">Reference proteome</keyword>
<dbReference type="AlphaFoldDB" id="A0A2B4T0Y6"/>
<evidence type="ECO:0008006" key="4">
    <source>
        <dbReference type="Google" id="ProtNLM"/>
    </source>
</evidence>
<evidence type="ECO:0000256" key="1">
    <source>
        <dbReference type="SAM" id="MobiDB-lite"/>
    </source>
</evidence>
<reference evidence="3" key="1">
    <citation type="journal article" date="2017" name="bioRxiv">
        <title>Comparative analysis of the genomes of Stylophora pistillata and Acropora digitifera provides evidence for extensive differences between species of corals.</title>
        <authorList>
            <person name="Voolstra C.R."/>
            <person name="Li Y."/>
            <person name="Liew Y.J."/>
            <person name="Baumgarten S."/>
            <person name="Zoccola D."/>
            <person name="Flot J.-F."/>
            <person name="Tambutte S."/>
            <person name="Allemand D."/>
            <person name="Aranda M."/>
        </authorList>
    </citation>
    <scope>NUCLEOTIDE SEQUENCE [LARGE SCALE GENOMIC DNA]</scope>
</reference>
<name>A0A2B4T0Y6_STYPI</name>
<evidence type="ECO:0000313" key="2">
    <source>
        <dbReference type="EMBL" id="PFX34295.1"/>
    </source>
</evidence>
<dbReference type="Proteomes" id="UP000225706">
    <property type="component" value="Unassembled WGS sequence"/>
</dbReference>
<organism evidence="2 3">
    <name type="scientific">Stylophora pistillata</name>
    <name type="common">Smooth cauliflower coral</name>
    <dbReference type="NCBI Taxonomy" id="50429"/>
    <lineage>
        <taxon>Eukaryota</taxon>
        <taxon>Metazoa</taxon>
        <taxon>Cnidaria</taxon>
        <taxon>Anthozoa</taxon>
        <taxon>Hexacorallia</taxon>
        <taxon>Scleractinia</taxon>
        <taxon>Astrocoeniina</taxon>
        <taxon>Pocilloporidae</taxon>
        <taxon>Stylophora</taxon>
    </lineage>
</organism>
<protein>
    <recommendedName>
        <fullName evidence="4">SAM domain-containing protein</fullName>
    </recommendedName>
</protein>
<feature type="compositionally biased region" description="Polar residues" evidence="1">
    <location>
        <begin position="155"/>
        <end position="174"/>
    </location>
</feature>
<evidence type="ECO:0000313" key="3">
    <source>
        <dbReference type="Proteomes" id="UP000225706"/>
    </source>
</evidence>
<sequence length="216" mass="22736">MEAIIEQLGLNTLLERFNDEKVDPHVVLAMSESALIRLGVATMDDRIRMKQLCRGPVDCIGDSNDVDSFDRDASGSSASAAEQMNSGPTYLNVLATFFYGDPTEDIAESSPSFDEEVVDAGHHLPTCHLTLSGVAPFATPEGASLDTPAPRRVSPGSSQVPSGTASDTTHAVTGTNLADIKVPSLEASASGPIQSGANLVGTQLPSRHGQHTMQYL</sequence>
<accession>A0A2B4T0Y6</accession>
<dbReference type="CDD" id="cd09487">
    <property type="entry name" value="SAM_superfamily"/>
    <property type="match status" value="1"/>
</dbReference>